<dbReference type="EMBL" id="JBAMZN010000037">
    <property type="protein sequence ID" value="KAL0516309.1"/>
    <property type="molecule type" value="Genomic_DNA"/>
</dbReference>
<dbReference type="AlphaFoldDB" id="A0AAW3B4G7"/>
<sequence length="262" mass="28970">MYMRRIHTAAPQGVVNKNRKHKKRQCQGCAWSIPNQDGPSARTRHVVKKLRNMSYASGPRMQFRDEEIESWKWRHLCCFTERQLSNAKETGDINAIQGEDDLAPADKALLQEMREGRLVGDTSILGRIGDVTHSPVADELKGKGGKVAKPKAKASLSADNRGSPSATAGEKRPRLPLRKANMANATTKDDDADSEATDEYEVAVETVTGNLKCPYGANCFRTNQEHFRQYTHGDENGTTADAAVPSDHSSAKLKPVIKRKKT</sequence>
<dbReference type="Pfam" id="PF10283">
    <property type="entry name" value="zf-CCHH"/>
    <property type="match status" value="1"/>
</dbReference>
<feature type="compositionally biased region" description="Polar residues" evidence="1">
    <location>
        <begin position="157"/>
        <end position="166"/>
    </location>
</feature>
<feature type="domain" description="PBZ-type" evidence="2">
    <location>
        <begin position="212"/>
        <end position="234"/>
    </location>
</feature>
<protein>
    <submittedName>
        <fullName evidence="3">Poly(ADP-ribose) polymerase and DNA-Ligase Zn-finger region</fullName>
    </submittedName>
</protein>
<dbReference type="GO" id="GO:0003677">
    <property type="term" value="F:DNA binding"/>
    <property type="evidence" value="ECO:0007669"/>
    <property type="project" value="InterPro"/>
</dbReference>
<evidence type="ECO:0000313" key="4">
    <source>
        <dbReference type="Proteomes" id="UP001501274"/>
    </source>
</evidence>
<dbReference type="Gene3D" id="3.30.1740.10">
    <property type="entry name" value="Zinc finger, PARP-type"/>
    <property type="match status" value="1"/>
</dbReference>
<organism evidence="3 4">
    <name type="scientific">Leishmania naiffi</name>
    <dbReference type="NCBI Taxonomy" id="5678"/>
    <lineage>
        <taxon>Eukaryota</taxon>
        <taxon>Discoba</taxon>
        <taxon>Euglenozoa</taxon>
        <taxon>Kinetoplastea</taxon>
        <taxon>Metakinetoplastina</taxon>
        <taxon>Trypanosomatida</taxon>
        <taxon>Trypanosomatidae</taxon>
        <taxon>Leishmaniinae</taxon>
        <taxon>Leishmania</taxon>
        <taxon>Leishmania naiffi species complex</taxon>
    </lineage>
</organism>
<dbReference type="InterPro" id="IPR036957">
    <property type="entry name" value="Znf_PARP_sf"/>
</dbReference>
<evidence type="ECO:0000256" key="1">
    <source>
        <dbReference type="SAM" id="MobiDB-lite"/>
    </source>
</evidence>
<feature type="region of interest" description="Disordered" evidence="1">
    <location>
        <begin position="135"/>
        <end position="195"/>
    </location>
</feature>
<accession>A0AAW3B4G7</accession>
<reference evidence="3 4" key="1">
    <citation type="submission" date="2024-02" db="EMBL/GenBank/DDBJ databases">
        <title>FIRST GENOME SEQUENCES OF Leishmania (Viannia) shawi, Leishmania (Viannia) lindenbergi AND Leishmania (Viannia) utingensis.</title>
        <authorList>
            <person name="Resadore F."/>
            <person name="Custodio M.G.F."/>
            <person name="Boite M.C."/>
            <person name="Cupolillo E."/>
            <person name="Ferreira G.E.M."/>
        </authorList>
    </citation>
    <scope>NUCLEOTIDE SEQUENCE [LARGE SCALE GENOMIC DNA]</scope>
    <source>
        <strain evidence="3 4">MDAS/BR/1979/M5533</strain>
    </source>
</reference>
<dbReference type="InterPro" id="IPR019406">
    <property type="entry name" value="APLF_PBZ"/>
</dbReference>
<proteinExistence type="predicted"/>
<evidence type="ECO:0000259" key="2">
    <source>
        <dbReference type="Pfam" id="PF10283"/>
    </source>
</evidence>
<dbReference type="Proteomes" id="UP001501274">
    <property type="component" value="Unassembled WGS sequence"/>
</dbReference>
<feature type="compositionally biased region" description="Basic residues" evidence="1">
    <location>
        <begin position="143"/>
        <end position="152"/>
    </location>
</feature>
<evidence type="ECO:0000313" key="3">
    <source>
        <dbReference type="EMBL" id="KAL0516309.1"/>
    </source>
</evidence>
<dbReference type="GO" id="GO:0008270">
    <property type="term" value="F:zinc ion binding"/>
    <property type="evidence" value="ECO:0007669"/>
    <property type="project" value="InterPro"/>
</dbReference>
<name>A0AAW3B4G7_9TRYP</name>
<keyword evidence="4" id="KW-1185">Reference proteome</keyword>
<dbReference type="SUPFAM" id="SSF57716">
    <property type="entry name" value="Glucocorticoid receptor-like (DNA-binding domain)"/>
    <property type="match status" value="1"/>
</dbReference>
<gene>
    <name evidence="3" type="ORF">Q4I28_007923</name>
</gene>
<comment type="caution">
    <text evidence="3">The sequence shown here is derived from an EMBL/GenBank/DDBJ whole genome shotgun (WGS) entry which is preliminary data.</text>
</comment>
<feature type="region of interest" description="Disordered" evidence="1">
    <location>
        <begin position="231"/>
        <end position="262"/>
    </location>
</feature>